<evidence type="ECO:0000256" key="2">
    <source>
        <dbReference type="ARBA" id="ARBA00022443"/>
    </source>
</evidence>
<accession>A0ABN8LRT1</accession>
<evidence type="ECO:0000259" key="12">
    <source>
        <dbReference type="PROSITE" id="PS51022"/>
    </source>
</evidence>
<dbReference type="InterPro" id="IPR011009">
    <property type="entry name" value="Kinase-like_dom_sf"/>
</dbReference>
<evidence type="ECO:0000259" key="8">
    <source>
        <dbReference type="PROSITE" id="PS50002"/>
    </source>
</evidence>
<keyword evidence="2 5" id="KW-0728">SH3 domain</keyword>
<dbReference type="PROSITE" id="PS50106">
    <property type="entry name" value="PDZ"/>
    <property type="match status" value="1"/>
</dbReference>
<gene>
    <name evidence="13" type="ORF">PEVE_00033117</name>
</gene>
<dbReference type="InterPro" id="IPR008145">
    <property type="entry name" value="GK/Ca_channel_bsu"/>
</dbReference>
<comment type="caution">
    <text evidence="13">The sequence shown here is derived from an EMBL/GenBank/DDBJ whole genome shotgun (WGS) entry which is preliminary data.</text>
</comment>
<dbReference type="PROSITE" id="PS50011">
    <property type="entry name" value="PROTEIN_KINASE_DOM"/>
    <property type="match status" value="1"/>
</dbReference>
<dbReference type="InterPro" id="IPR008271">
    <property type="entry name" value="Ser/Thr_kinase_AS"/>
</dbReference>
<dbReference type="Gene3D" id="2.30.30.40">
    <property type="entry name" value="SH3 Domains"/>
    <property type="match status" value="1"/>
</dbReference>
<dbReference type="PROSITE" id="PS00108">
    <property type="entry name" value="PROTEIN_KINASE_ST"/>
    <property type="match status" value="1"/>
</dbReference>
<feature type="domain" description="PDZ" evidence="11">
    <location>
        <begin position="486"/>
        <end position="567"/>
    </location>
</feature>
<evidence type="ECO:0000256" key="1">
    <source>
        <dbReference type="ARBA" id="ARBA00007014"/>
    </source>
</evidence>
<evidence type="ECO:0000313" key="13">
    <source>
        <dbReference type="EMBL" id="CAH3016837.1"/>
    </source>
</evidence>
<dbReference type="InterPro" id="IPR001478">
    <property type="entry name" value="PDZ"/>
</dbReference>
<dbReference type="Gene3D" id="2.30.42.10">
    <property type="match status" value="1"/>
</dbReference>
<keyword evidence="3 6" id="KW-0547">Nucleotide-binding</keyword>
<dbReference type="PROSITE" id="PS00856">
    <property type="entry name" value="GUANYLATE_KINASE_1"/>
    <property type="match status" value="1"/>
</dbReference>
<dbReference type="InterPro" id="IPR036892">
    <property type="entry name" value="L27_dom_sf"/>
</dbReference>
<evidence type="ECO:0000259" key="11">
    <source>
        <dbReference type="PROSITE" id="PS50106"/>
    </source>
</evidence>
<dbReference type="Pfam" id="PF00018">
    <property type="entry name" value="SH3_1"/>
    <property type="match status" value="1"/>
</dbReference>
<evidence type="ECO:0008006" key="15">
    <source>
        <dbReference type="Google" id="ProtNLM"/>
    </source>
</evidence>
<dbReference type="PROSITE" id="PS00107">
    <property type="entry name" value="PROTEIN_KINASE_ATP"/>
    <property type="match status" value="1"/>
</dbReference>
<dbReference type="SMART" id="SM00326">
    <property type="entry name" value="SH3"/>
    <property type="match status" value="1"/>
</dbReference>
<feature type="domain" description="L27" evidence="12">
    <location>
        <begin position="337"/>
        <end position="392"/>
    </location>
</feature>
<dbReference type="SUPFAM" id="SSF50044">
    <property type="entry name" value="SH3-domain"/>
    <property type="match status" value="1"/>
</dbReference>
<feature type="compositionally biased region" description="Polar residues" evidence="7">
    <location>
        <begin position="448"/>
        <end position="468"/>
    </location>
</feature>
<dbReference type="InterPro" id="IPR008144">
    <property type="entry name" value="Guanylate_kin-like_dom"/>
</dbReference>
<feature type="region of interest" description="Disordered" evidence="7">
    <location>
        <begin position="448"/>
        <end position="476"/>
    </location>
</feature>
<dbReference type="InterPro" id="IPR014775">
    <property type="entry name" value="L27_C"/>
</dbReference>
<dbReference type="PANTHER" id="PTHR23122">
    <property type="entry name" value="MEMBRANE-ASSOCIATED GUANYLATE KINASE MAGUK"/>
    <property type="match status" value="1"/>
</dbReference>
<dbReference type="PROSITE" id="PS50002">
    <property type="entry name" value="SH3"/>
    <property type="match status" value="1"/>
</dbReference>
<dbReference type="Proteomes" id="UP001159427">
    <property type="component" value="Unassembled WGS sequence"/>
</dbReference>
<dbReference type="InterPro" id="IPR036034">
    <property type="entry name" value="PDZ_sf"/>
</dbReference>
<dbReference type="PROSITE" id="PS51022">
    <property type="entry name" value="L27"/>
    <property type="match status" value="2"/>
</dbReference>
<dbReference type="SUPFAM" id="SSF52540">
    <property type="entry name" value="P-loop containing nucleoside triphosphate hydrolases"/>
    <property type="match status" value="1"/>
</dbReference>
<name>A0ABN8LRT1_9CNID</name>
<dbReference type="Pfam" id="PF02828">
    <property type="entry name" value="L27"/>
    <property type="match status" value="2"/>
</dbReference>
<proteinExistence type="inferred from homology"/>
<evidence type="ECO:0000259" key="9">
    <source>
        <dbReference type="PROSITE" id="PS50011"/>
    </source>
</evidence>
<dbReference type="Pfam" id="PF00625">
    <property type="entry name" value="Guanylate_kin"/>
    <property type="match status" value="1"/>
</dbReference>
<sequence length="898" mass="101342">MEKGFPPRFELQEQIGKGTFSVIRRCFDKRSDRVCAVKIVDVAKMTSSSGLTEEDLQREARICQKLRHPHIVDMLGAYSMDGYMYMVFEYLDGADLCFEIVNRVNAGFVYSEAVASHYLRQVLEALSFCHENRIIHRDLKPHNILLASKENSAPIKIADFGIATEIGEEGYVTSGRIGTPHFMSPEVVNREQYGKPADVWGCGVILFILLSGSFPFHGTGEKIYDSIRKGIPTMRARIWDNISDEAKDLVKKMLANDQNERLTAHEALEHPWLRNREVPQRIHLQDSVDEMKKFNARRKLKGAILAAVASRKFPMANGDVVGAQDDVFEYEDDDLTASGAIGQLLDSLEEIQVLTGASDADVNFLQNFFEHQTLQALLEVYDRSQEWTDENSTCPLSASPSAVQDAKEVIDLIEYKAEDDDDCYELQNILMDPHVAALLEAHDEVLKNSSGDEVNPYQSEGSPGYNNRQMEDSVGDRPEKLTRVRLVQFHKHPNEPMGITLKLNEEGRCIVARIMHGGMIHRQGTLHPSDEIREINGINVADKSVENLQAILREASGNVTFKIVPSSRNINQVSEVYVRALFDYDPRGDDLIPCQQAGLSFTCGEIIQIVSKADPYWWQAIKEGDNEGFAGLAPSPELQEWRISCIAAEKARKQNGATCMWFGKKKKSSRDKYVAKHNAVFDQLDLVTYEEVIKLDYFKRKTLVLLGAHGVGRRHIKNTLINKYPERFSYPIPHTTREPKDGEEDGKNYFFVAAEDMLADIEANKYLEYGTHQGAMYGTKLDTIRDNLNKGLTAILDVEPQALKVLRTAEFSPYVVFISAPSILANDGMKSPSTPNGDVADESLQKLAKESDNLRQKYGHLFDLTIVNNDIDDTIRLLENSFEQLRTTPQWVPVSWVY</sequence>
<organism evidence="13 14">
    <name type="scientific">Porites evermanni</name>
    <dbReference type="NCBI Taxonomy" id="104178"/>
    <lineage>
        <taxon>Eukaryota</taxon>
        <taxon>Metazoa</taxon>
        <taxon>Cnidaria</taxon>
        <taxon>Anthozoa</taxon>
        <taxon>Hexacorallia</taxon>
        <taxon>Scleractinia</taxon>
        <taxon>Fungiina</taxon>
        <taxon>Poritidae</taxon>
        <taxon>Porites</taxon>
    </lineage>
</organism>
<keyword evidence="14" id="KW-1185">Reference proteome</keyword>
<feature type="domain" description="L27" evidence="12">
    <location>
        <begin position="399"/>
        <end position="453"/>
    </location>
</feature>
<evidence type="ECO:0000256" key="6">
    <source>
        <dbReference type="PROSITE-ProRule" id="PRU10141"/>
    </source>
</evidence>
<evidence type="ECO:0000313" key="14">
    <source>
        <dbReference type="Proteomes" id="UP001159427"/>
    </source>
</evidence>
<feature type="domain" description="SH3" evidence="8">
    <location>
        <begin position="573"/>
        <end position="643"/>
    </location>
</feature>
<dbReference type="Pfam" id="PF00069">
    <property type="entry name" value="Pkinase"/>
    <property type="match status" value="1"/>
</dbReference>
<dbReference type="SUPFAM" id="SSF50156">
    <property type="entry name" value="PDZ domain-like"/>
    <property type="match status" value="1"/>
</dbReference>
<comment type="similarity">
    <text evidence="1">Belongs to the MAGUK family.</text>
</comment>
<dbReference type="InterPro" id="IPR036028">
    <property type="entry name" value="SH3-like_dom_sf"/>
</dbReference>
<dbReference type="Gene3D" id="1.10.510.10">
    <property type="entry name" value="Transferase(Phosphotransferase) domain 1"/>
    <property type="match status" value="1"/>
</dbReference>
<evidence type="ECO:0000256" key="7">
    <source>
        <dbReference type="SAM" id="MobiDB-lite"/>
    </source>
</evidence>
<dbReference type="Gene3D" id="6.10.140.620">
    <property type="match status" value="1"/>
</dbReference>
<dbReference type="Gene3D" id="3.30.200.20">
    <property type="entry name" value="Phosphorylase Kinase, domain 1"/>
    <property type="match status" value="1"/>
</dbReference>
<dbReference type="SUPFAM" id="SSF101288">
    <property type="entry name" value="L27 domain"/>
    <property type="match status" value="2"/>
</dbReference>
<protein>
    <recommendedName>
        <fullName evidence="15">Peripheral plasma membrane protein CASK</fullName>
    </recommendedName>
</protein>
<dbReference type="InterPro" id="IPR004172">
    <property type="entry name" value="L27_dom"/>
</dbReference>
<dbReference type="Gene3D" id="1.10.287.650">
    <property type="entry name" value="L27 domain"/>
    <property type="match status" value="2"/>
</dbReference>
<dbReference type="SMART" id="SM00072">
    <property type="entry name" value="GuKc"/>
    <property type="match status" value="1"/>
</dbReference>
<dbReference type="CDD" id="cd00071">
    <property type="entry name" value="GMPK"/>
    <property type="match status" value="1"/>
</dbReference>
<feature type="domain" description="Guanylate kinase-like" evidence="10">
    <location>
        <begin position="700"/>
        <end position="883"/>
    </location>
</feature>
<evidence type="ECO:0000256" key="4">
    <source>
        <dbReference type="ARBA" id="ARBA00022840"/>
    </source>
</evidence>
<feature type="binding site" evidence="6">
    <location>
        <position position="38"/>
    </location>
    <ligand>
        <name>ATP</name>
        <dbReference type="ChEBI" id="CHEBI:30616"/>
    </ligand>
</feature>
<keyword evidence="4 6" id="KW-0067">ATP-binding</keyword>
<evidence type="ECO:0000259" key="10">
    <source>
        <dbReference type="PROSITE" id="PS50052"/>
    </source>
</evidence>
<dbReference type="PROSITE" id="PS50052">
    <property type="entry name" value="GUANYLATE_KINASE_2"/>
    <property type="match status" value="1"/>
</dbReference>
<dbReference type="SUPFAM" id="SSF56112">
    <property type="entry name" value="Protein kinase-like (PK-like)"/>
    <property type="match status" value="1"/>
</dbReference>
<feature type="domain" description="Protein kinase" evidence="9">
    <location>
        <begin position="9"/>
        <end position="273"/>
    </location>
</feature>
<dbReference type="InterPro" id="IPR027417">
    <property type="entry name" value="P-loop_NTPase"/>
</dbReference>
<dbReference type="InterPro" id="IPR017441">
    <property type="entry name" value="Protein_kinase_ATP_BS"/>
</dbReference>
<dbReference type="CDD" id="cd12035">
    <property type="entry name" value="SH3_MPP1-like"/>
    <property type="match status" value="1"/>
</dbReference>
<dbReference type="SMART" id="SM00569">
    <property type="entry name" value="L27"/>
    <property type="match status" value="2"/>
</dbReference>
<dbReference type="EMBL" id="CALNXI010000049">
    <property type="protein sequence ID" value="CAH3016837.1"/>
    <property type="molecule type" value="Genomic_DNA"/>
</dbReference>
<evidence type="ECO:0000256" key="3">
    <source>
        <dbReference type="ARBA" id="ARBA00022741"/>
    </source>
</evidence>
<evidence type="ECO:0000256" key="5">
    <source>
        <dbReference type="PROSITE-ProRule" id="PRU00192"/>
    </source>
</evidence>
<dbReference type="SMART" id="SM00228">
    <property type="entry name" value="PDZ"/>
    <property type="match status" value="1"/>
</dbReference>
<dbReference type="InterPro" id="IPR000719">
    <property type="entry name" value="Prot_kinase_dom"/>
</dbReference>
<dbReference type="SMART" id="SM00220">
    <property type="entry name" value="S_TKc"/>
    <property type="match status" value="1"/>
</dbReference>
<dbReference type="InterPro" id="IPR001452">
    <property type="entry name" value="SH3_domain"/>
</dbReference>
<dbReference type="InterPro" id="IPR050716">
    <property type="entry name" value="MAGUK"/>
</dbReference>
<dbReference type="Pfam" id="PF00595">
    <property type="entry name" value="PDZ"/>
    <property type="match status" value="1"/>
</dbReference>
<reference evidence="13 14" key="1">
    <citation type="submission" date="2022-05" db="EMBL/GenBank/DDBJ databases">
        <authorList>
            <consortium name="Genoscope - CEA"/>
            <person name="William W."/>
        </authorList>
    </citation>
    <scope>NUCLEOTIDE SEQUENCE [LARGE SCALE GENOMIC DNA]</scope>
</reference>
<dbReference type="Gene3D" id="3.40.50.300">
    <property type="entry name" value="P-loop containing nucleotide triphosphate hydrolases"/>
    <property type="match status" value="1"/>
</dbReference>
<dbReference type="InterPro" id="IPR020590">
    <property type="entry name" value="Guanylate_kinase_CS"/>
</dbReference>